<feature type="transmembrane region" description="Helical" evidence="1">
    <location>
        <begin position="21"/>
        <end position="43"/>
    </location>
</feature>
<accession>A0A2M7G8T7</accession>
<organism evidence="2 3">
    <name type="scientific">bacterium (Candidatus Blackallbacteria) CG17_big_fil_post_rev_8_21_14_2_50_48_46</name>
    <dbReference type="NCBI Taxonomy" id="2014261"/>
    <lineage>
        <taxon>Bacteria</taxon>
        <taxon>Candidatus Blackallbacteria</taxon>
    </lineage>
</organism>
<feature type="transmembrane region" description="Helical" evidence="1">
    <location>
        <begin position="179"/>
        <end position="198"/>
    </location>
</feature>
<evidence type="ECO:0008006" key="4">
    <source>
        <dbReference type="Google" id="ProtNLM"/>
    </source>
</evidence>
<comment type="caution">
    <text evidence="2">The sequence shown here is derived from an EMBL/GenBank/DDBJ whole genome shotgun (WGS) entry which is preliminary data.</text>
</comment>
<name>A0A2M7G8T7_9BACT</name>
<feature type="transmembrane region" description="Helical" evidence="1">
    <location>
        <begin position="147"/>
        <end position="167"/>
    </location>
</feature>
<dbReference type="InterPro" id="IPR032307">
    <property type="entry name" value="PepSY_TM-like_2"/>
</dbReference>
<evidence type="ECO:0000313" key="2">
    <source>
        <dbReference type="EMBL" id="PIW18520.1"/>
    </source>
</evidence>
<gene>
    <name evidence="2" type="ORF">COW36_04300</name>
</gene>
<protein>
    <recommendedName>
        <fullName evidence="4">Peptidase</fullName>
    </recommendedName>
</protein>
<dbReference type="PANTHER" id="PTHR40115">
    <property type="entry name" value="INNER MEMBRANE PROTEIN WITH PEPSY TM HELIX"/>
    <property type="match status" value="1"/>
</dbReference>
<proteinExistence type="predicted"/>
<dbReference type="PANTHER" id="PTHR40115:SF1">
    <property type="entry name" value="INNER MEMBRANE PROTEIN WITH PEPSY TM HELIX"/>
    <property type="match status" value="1"/>
</dbReference>
<keyword evidence="1" id="KW-0812">Transmembrane</keyword>
<dbReference type="AlphaFoldDB" id="A0A2M7G8T7"/>
<keyword evidence="1" id="KW-0472">Membrane</keyword>
<evidence type="ECO:0000313" key="3">
    <source>
        <dbReference type="Proteomes" id="UP000231019"/>
    </source>
</evidence>
<reference evidence="2 3" key="1">
    <citation type="submission" date="2017-09" db="EMBL/GenBank/DDBJ databases">
        <title>Depth-based differentiation of microbial function through sediment-hosted aquifers and enrichment of novel symbionts in the deep terrestrial subsurface.</title>
        <authorList>
            <person name="Probst A.J."/>
            <person name="Ladd B."/>
            <person name="Jarett J.K."/>
            <person name="Geller-Mcgrath D.E."/>
            <person name="Sieber C.M."/>
            <person name="Emerson J.B."/>
            <person name="Anantharaman K."/>
            <person name="Thomas B.C."/>
            <person name="Malmstrom R."/>
            <person name="Stieglmeier M."/>
            <person name="Klingl A."/>
            <person name="Woyke T."/>
            <person name="Ryan C.M."/>
            <person name="Banfield J.F."/>
        </authorList>
    </citation>
    <scope>NUCLEOTIDE SEQUENCE [LARGE SCALE GENOMIC DNA]</scope>
    <source>
        <strain evidence="2">CG17_big_fil_post_rev_8_21_14_2_50_48_46</strain>
    </source>
</reference>
<evidence type="ECO:0000256" key="1">
    <source>
        <dbReference type="SAM" id="Phobius"/>
    </source>
</evidence>
<keyword evidence="1" id="KW-1133">Transmembrane helix</keyword>
<dbReference type="EMBL" id="PFFQ01000012">
    <property type="protein sequence ID" value="PIW18520.1"/>
    <property type="molecule type" value="Genomic_DNA"/>
</dbReference>
<dbReference type="Proteomes" id="UP000231019">
    <property type="component" value="Unassembled WGS sequence"/>
</dbReference>
<sequence length="199" mass="23032">MSSETPRPKKRRPLQFYTILLHRYLGYFFLGTTVVYAISGLAVNHIEDWNPQFNIAKQKAKIAAWKNPEDLQASEAQTLFEAFKLKAEFQAKNVFYPDDDTVEVLISANEKIRVDTQTWQAEHEVVTRRPVLHLFNFLHLNNAKKFWTLYADLYAFALLLIALTGLFMKKGSKGIWGEAGLWTLAGMVLPFLLILLYYR</sequence>
<dbReference type="Pfam" id="PF16357">
    <property type="entry name" value="PepSY_TM_like_2"/>
    <property type="match status" value="1"/>
</dbReference>